<gene>
    <name evidence="1" type="ORF">OXX778_LOCUS21614</name>
</gene>
<evidence type="ECO:0000313" key="1">
    <source>
        <dbReference type="EMBL" id="CAF1110814.1"/>
    </source>
</evidence>
<dbReference type="SMART" id="SM00706">
    <property type="entry name" value="TECPR"/>
    <property type="match status" value="4"/>
</dbReference>
<dbReference type="InterPro" id="IPR015915">
    <property type="entry name" value="Kelch-typ_b-propeller"/>
</dbReference>
<dbReference type="Proteomes" id="UP000663879">
    <property type="component" value="Unassembled WGS sequence"/>
</dbReference>
<accession>A0A814PTS2</accession>
<dbReference type="SUPFAM" id="SSF117281">
    <property type="entry name" value="Kelch motif"/>
    <property type="match status" value="1"/>
</dbReference>
<dbReference type="OrthoDB" id="72441at2759"/>
<name>A0A814PTS2_9BILA</name>
<organism evidence="1 2">
    <name type="scientific">Brachionus calyciflorus</name>
    <dbReference type="NCBI Taxonomy" id="104777"/>
    <lineage>
        <taxon>Eukaryota</taxon>
        <taxon>Metazoa</taxon>
        <taxon>Spiralia</taxon>
        <taxon>Gnathifera</taxon>
        <taxon>Rotifera</taxon>
        <taxon>Eurotatoria</taxon>
        <taxon>Monogononta</taxon>
        <taxon>Pseudotrocha</taxon>
        <taxon>Ploima</taxon>
        <taxon>Brachionidae</taxon>
        <taxon>Brachionus</taxon>
    </lineage>
</organism>
<dbReference type="Pfam" id="PF06462">
    <property type="entry name" value="Hyd_WA"/>
    <property type="match status" value="2"/>
</dbReference>
<dbReference type="PANTHER" id="PTHR23250:SF1">
    <property type="entry name" value="TECTONIN BETA-PROPELLER REPEAT-CONTAINING PROTEIN 1"/>
    <property type="match status" value="1"/>
</dbReference>
<sequence>MDKLLLIDKEGNLYNLEPPDETLKLIENNNFNRLNRVSNSDWCFWCINSDFECQLYVYRPFNYIEIVEETYENQRRFKFSVRPNFSSLNLLENDPPIFSSKSGSANPHDRAFQNQGWYYAYDFKSNFKKEENWLTSVRRRKWLRKRVFINYEIFLNIDLPLTCEFANDISVGGWALSKFNPGKNLSVWIVCNSGRLFFRENVSYSNPEGSKWLEISLPNSVRVLSLSCTQDGYLWVITCEGDVLLRNDITEEEPYGKTWMMVSTMKPAPFVQITCSYRDVYALDSKGCVYKRNNTELNIIGNEWIKILKDLSNISVSRSNKLWALSKDKLYLFIGFKLDMSSKIEWKTVILPFEFDSINANTCCDYFDDLTKIKF</sequence>
<dbReference type="InterPro" id="IPR051513">
    <property type="entry name" value="Tectonin_beta-prop"/>
</dbReference>
<reference evidence="1" key="1">
    <citation type="submission" date="2021-02" db="EMBL/GenBank/DDBJ databases">
        <authorList>
            <person name="Nowell W R."/>
        </authorList>
    </citation>
    <scope>NUCLEOTIDE SEQUENCE</scope>
    <source>
        <strain evidence="1">Ploen Becks lab</strain>
    </source>
</reference>
<comment type="caution">
    <text evidence="1">The sequence shown here is derived from an EMBL/GenBank/DDBJ whole genome shotgun (WGS) entry which is preliminary data.</text>
</comment>
<dbReference type="PANTHER" id="PTHR23250">
    <property type="entry name" value="DYSFERLIN-RELATED"/>
    <property type="match status" value="1"/>
</dbReference>
<evidence type="ECO:0000313" key="2">
    <source>
        <dbReference type="Proteomes" id="UP000663879"/>
    </source>
</evidence>
<dbReference type="InterPro" id="IPR006624">
    <property type="entry name" value="Beta-propeller_rpt_TECPR"/>
</dbReference>
<dbReference type="EMBL" id="CAJNOC010008154">
    <property type="protein sequence ID" value="CAF1110814.1"/>
    <property type="molecule type" value="Genomic_DNA"/>
</dbReference>
<protein>
    <submittedName>
        <fullName evidence="1">Uncharacterized protein</fullName>
    </submittedName>
</protein>
<keyword evidence="2" id="KW-1185">Reference proteome</keyword>
<proteinExistence type="predicted"/>
<dbReference type="AlphaFoldDB" id="A0A814PTS2"/>